<evidence type="ECO:0000313" key="2">
    <source>
        <dbReference type="EMBL" id="KAJ3426569.1"/>
    </source>
</evidence>
<feature type="signal peptide" evidence="1">
    <location>
        <begin position="1"/>
        <end position="20"/>
    </location>
</feature>
<dbReference type="AlphaFoldDB" id="A0AAV7YAR1"/>
<evidence type="ECO:0000313" key="3">
    <source>
        <dbReference type="Proteomes" id="UP001146793"/>
    </source>
</evidence>
<accession>A0AAV7YAR1</accession>
<dbReference type="SUPFAM" id="SSF81901">
    <property type="entry name" value="HCP-like"/>
    <property type="match status" value="1"/>
</dbReference>
<dbReference type="Gene3D" id="1.25.40.10">
    <property type="entry name" value="Tetratricopeptide repeat domain"/>
    <property type="match status" value="1"/>
</dbReference>
<dbReference type="Proteomes" id="UP001146793">
    <property type="component" value="Unassembled WGS sequence"/>
</dbReference>
<protein>
    <submittedName>
        <fullName evidence="2">Tpr repeat-containing protein</fullName>
    </submittedName>
</protein>
<name>A0AAV7YAR1_9EUKA</name>
<dbReference type="InterPro" id="IPR011990">
    <property type="entry name" value="TPR-like_helical_dom_sf"/>
</dbReference>
<organism evidence="2 3">
    <name type="scientific">Anaeramoeba flamelloides</name>
    <dbReference type="NCBI Taxonomy" id="1746091"/>
    <lineage>
        <taxon>Eukaryota</taxon>
        <taxon>Metamonada</taxon>
        <taxon>Anaeramoebidae</taxon>
        <taxon>Anaeramoeba</taxon>
    </lineage>
</organism>
<sequence>MKHIFYLFLLVIVGVVCLEGDENDVYGKPSSSKVKTKPGLLLNMLTRDEAVNLERTLPKWAKIIDYWVIGLDVLNTDNSEEIIEKHLGHLPGKMVYVNFTGMGPTWSILVEEGIKSFPECSHGIISDADFIPVSESFNRNEFDPLVSKYLFKMWTDGQSSVRNLDWIYRNIPGAKVERRVHQILTVPPIEGQDLYVDWCSLEVEDSKGGFMDRTGKRSQKYIYYLELDLEDHPGDARTLYYLAHAHYEFFTDNQDNPSQIHWDHLDKALHYFQLRSEISTDNEEGRWFSILLMGEINERFLKKWDPAMKHYLDCLELDPERAEPTFYIGQHYRLIGEYKTAEKWLKKSLDLPFPPRSLFNWKYLYSCLRYIEYGRTVKNLELSKREIKKSIKYLKNAQYNPECEQDYSTIVELKNDLTSKFPFFKLNKLIKNIDSFTRLVKNDVDKKMGTLLRRRSRYLKNSHDCTEFNLSKKKYLEIFDGDELFNKMKDLNLKNEVNKMKKVLKKVKSIKCTSQSNW</sequence>
<comment type="caution">
    <text evidence="2">The sequence shown here is derived from an EMBL/GenBank/DDBJ whole genome shotgun (WGS) entry which is preliminary data.</text>
</comment>
<gene>
    <name evidence="2" type="ORF">M0812_26135</name>
</gene>
<reference evidence="2" key="1">
    <citation type="submission" date="2022-08" db="EMBL/GenBank/DDBJ databases">
        <title>Novel sulphate-reducing endosymbionts in the free-living metamonad Anaeramoeba.</title>
        <authorList>
            <person name="Jerlstrom-Hultqvist J."/>
            <person name="Cepicka I."/>
            <person name="Gallot-Lavallee L."/>
            <person name="Salas-Leiva D."/>
            <person name="Curtis B.A."/>
            <person name="Zahonova K."/>
            <person name="Pipaliya S."/>
            <person name="Dacks J."/>
            <person name="Roger A.J."/>
        </authorList>
    </citation>
    <scope>NUCLEOTIDE SEQUENCE</scope>
    <source>
        <strain evidence="2">Busselton2</strain>
    </source>
</reference>
<feature type="chain" id="PRO_5043316858" evidence="1">
    <location>
        <begin position="21"/>
        <end position="518"/>
    </location>
</feature>
<evidence type="ECO:0000256" key="1">
    <source>
        <dbReference type="SAM" id="SignalP"/>
    </source>
</evidence>
<dbReference type="EMBL" id="JANTQA010000063">
    <property type="protein sequence ID" value="KAJ3426569.1"/>
    <property type="molecule type" value="Genomic_DNA"/>
</dbReference>
<proteinExistence type="predicted"/>
<keyword evidence="1" id="KW-0732">Signal</keyword>